<dbReference type="OrthoDB" id="5584477at2759"/>
<dbReference type="Proteomes" id="UP000807769">
    <property type="component" value="Unassembled WGS sequence"/>
</dbReference>
<keyword evidence="1" id="KW-0812">Transmembrane</keyword>
<keyword evidence="1" id="KW-0472">Membrane</keyword>
<protein>
    <submittedName>
        <fullName evidence="2">Uncharacterized protein</fullName>
    </submittedName>
</protein>
<name>A0A9P7EIF1_9AGAM</name>
<dbReference type="RefSeq" id="XP_041196592.1">
    <property type="nucleotide sequence ID" value="XM_041334854.1"/>
</dbReference>
<keyword evidence="1" id="KW-1133">Transmembrane helix</keyword>
<evidence type="ECO:0000313" key="2">
    <source>
        <dbReference type="EMBL" id="KAG1821852.1"/>
    </source>
</evidence>
<accession>A0A9P7EIF1</accession>
<evidence type="ECO:0000256" key="1">
    <source>
        <dbReference type="SAM" id="Phobius"/>
    </source>
</evidence>
<dbReference type="EMBL" id="JABBWG010000006">
    <property type="protein sequence ID" value="KAG1821852.1"/>
    <property type="molecule type" value="Genomic_DNA"/>
</dbReference>
<organism evidence="2 3">
    <name type="scientific">Suillus subaureus</name>
    <dbReference type="NCBI Taxonomy" id="48587"/>
    <lineage>
        <taxon>Eukaryota</taxon>
        <taxon>Fungi</taxon>
        <taxon>Dikarya</taxon>
        <taxon>Basidiomycota</taxon>
        <taxon>Agaricomycotina</taxon>
        <taxon>Agaricomycetes</taxon>
        <taxon>Agaricomycetidae</taxon>
        <taxon>Boletales</taxon>
        <taxon>Suillineae</taxon>
        <taxon>Suillaceae</taxon>
        <taxon>Suillus</taxon>
    </lineage>
</organism>
<dbReference type="GeneID" id="64628871"/>
<proteinExistence type="predicted"/>
<feature type="transmembrane region" description="Helical" evidence="1">
    <location>
        <begin position="36"/>
        <end position="54"/>
    </location>
</feature>
<evidence type="ECO:0000313" key="3">
    <source>
        <dbReference type="Proteomes" id="UP000807769"/>
    </source>
</evidence>
<keyword evidence="3" id="KW-1185">Reference proteome</keyword>
<gene>
    <name evidence="2" type="ORF">BJ212DRAFT_1334112</name>
</gene>
<comment type="caution">
    <text evidence="2">The sequence shown here is derived from an EMBL/GenBank/DDBJ whole genome shotgun (WGS) entry which is preliminary data.</text>
</comment>
<dbReference type="AlphaFoldDB" id="A0A9P7EIF1"/>
<sequence>MGAWARYRSACALGLLNLLTEHPLQGHVERLYRHDLELFIRIYAWVCLLIVGISHRP</sequence>
<reference evidence="2" key="1">
    <citation type="journal article" date="2020" name="New Phytol.">
        <title>Comparative genomics reveals dynamic genome evolution in host specialist ectomycorrhizal fungi.</title>
        <authorList>
            <person name="Lofgren L.A."/>
            <person name="Nguyen N.H."/>
            <person name="Vilgalys R."/>
            <person name="Ruytinx J."/>
            <person name="Liao H.L."/>
            <person name="Branco S."/>
            <person name="Kuo A."/>
            <person name="LaButti K."/>
            <person name="Lipzen A."/>
            <person name="Andreopoulos W."/>
            <person name="Pangilinan J."/>
            <person name="Riley R."/>
            <person name="Hundley H."/>
            <person name="Na H."/>
            <person name="Barry K."/>
            <person name="Grigoriev I.V."/>
            <person name="Stajich J.E."/>
            <person name="Kennedy P.G."/>
        </authorList>
    </citation>
    <scope>NUCLEOTIDE SEQUENCE</scope>
    <source>
        <strain evidence="2">MN1</strain>
    </source>
</reference>